<proteinExistence type="inferred from homology"/>
<accession>A0ABM1T3P1</accession>
<dbReference type="Pfam" id="PF13516">
    <property type="entry name" value="LRR_6"/>
    <property type="match status" value="2"/>
</dbReference>
<dbReference type="SUPFAM" id="SSF52047">
    <property type="entry name" value="RNI-like"/>
    <property type="match status" value="1"/>
</dbReference>
<dbReference type="InterPro" id="IPR001611">
    <property type="entry name" value="Leu-rich_rpt"/>
</dbReference>
<evidence type="ECO:0000313" key="6">
    <source>
        <dbReference type="RefSeq" id="XP_022250497.1"/>
    </source>
</evidence>
<evidence type="ECO:0000313" key="5">
    <source>
        <dbReference type="Proteomes" id="UP000694941"/>
    </source>
</evidence>
<dbReference type="Gene3D" id="3.80.10.10">
    <property type="entry name" value="Ribonuclease Inhibitor"/>
    <property type="match status" value="1"/>
</dbReference>
<sequence length="431" mass="49140">MEYESTFSPVVYTFSEGHFSKLQLVGNEKSEKLIPCYRPDHIMVRNEVAEHQFFCCSNLSSSLYSQFCISCSSLKPAGERNRGVRSKSSVPTLFSYSLNFIAKNILNVESLIGFPDLIGEFLFELTAHLGAFTGPEAVITKLIQLFVNAYKEQVLSSLVVKKNLVMINEYCDPIIQLTLYVTDLDLTSCHLGDDHDLINHIRELKRLQRLVLADNNLTDRAIRLLTLPCRMYTRGSPFLHHLDLSFNNGITDASIRWLTCYKDLNFLDLTETSITPLGIYQVKQKLELQESSTKEESSIETKGWAEKVVKQWHLDTEANYIKKKTSRAKRSGLFFLYPVKKPVRQECSFCELTAAGSLMEPIMLKKKVPSVSDVETNTKCLQPHKKIKISSKASSGKNMDIEELYNQYRYQPSGEPLTNNLDFQGVMSSFW</sequence>
<dbReference type="PANTHER" id="PTHR31994">
    <property type="entry name" value="LEUCINE-RICH REPEAT-CONTAINING PROTEIN 42"/>
    <property type="match status" value="1"/>
</dbReference>
<name>A0ABM1T3P1_LIMPO</name>
<keyword evidence="5" id="KW-1185">Reference proteome</keyword>
<dbReference type="InterPro" id="IPR039631">
    <property type="entry name" value="LRRC42"/>
</dbReference>
<evidence type="ECO:0000256" key="1">
    <source>
        <dbReference type="ARBA" id="ARBA00009297"/>
    </source>
</evidence>
<dbReference type="Proteomes" id="UP000694941">
    <property type="component" value="Unplaced"/>
</dbReference>
<protein>
    <recommendedName>
        <fullName evidence="2">Leucine-rich repeat-containing protein 42</fullName>
    </recommendedName>
</protein>
<gene>
    <name evidence="6" type="primary">LOC111087598</name>
</gene>
<reference evidence="6" key="1">
    <citation type="submission" date="2025-08" db="UniProtKB">
        <authorList>
            <consortium name="RefSeq"/>
        </authorList>
    </citation>
    <scope>IDENTIFICATION</scope>
    <source>
        <tissue evidence="6">Muscle</tissue>
    </source>
</reference>
<comment type="similarity">
    <text evidence="1">Belongs to the LRRC42 family.</text>
</comment>
<dbReference type="InterPro" id="IPR032675">
    <property type="entry name" value="LRR_dom_sf"/>
</dbReference>
<evidence type="ECO:0000256" key="2">
    <source>
        <dbReference type="ARBA" id="ARBA00014198"/>
    </source>
</evidence>
<organism evidence="5 6">
    <name type="scientific">Limulus polyphemus</name>
    <name type="common">Atlantic horseshoe crab</name>
    <dbReference type="NCBI Taxonomy" id="6850"/>
    <lineage>
        <taxon>Eukaryota</taxon>
        <taxon>Metazoa</taxon>
        <taxon>Ecdysozoa</taxon>
        <taxon>Arthropoda</taxon>
        <taxon>Chelicerata</taxon>
        <taxon>Merostomata</taxon>
        <taxon>Xiphosura</taxon>
        <taxon>Limulidae</taxon>
        <taxon>Limulus</taxon>
    </lineage>
</organism>
<keyword evidence="4" id="KW-0677">Repeat</keyword>
<keyword evidence="3" id="KW-0433">Leucine-rich repeat</keyword>
<dbReference type="PANTHER" id="PTHR31994:SF3">
    <property type="entry name" value="LEUCINE-RICH REPEAT-CONTAINING PROTEIN 42"/>
    <property type="match status" value="1"/>
</dbReference>
<evidence type="ECO:0000256" key="4">
    <source>
        <dbReference type="ARBA" id="ARBA00022737"/>
    </source>
</evidence>
<dbReference type="GeneID" id="111087598"/>
<evidence type="ECO:0000256" key="3">
    <source>
        <dbReference type="ARBA" id="ARBA00022614"/>
    </source>
</evidence>
<dbReference type="RefSeq" id="XP_022250497.1">
    <property type="nucleotide sequence ID" value="XM_022394789.1"/>
</dbReference>